<dbReference type="RefSeq" id="WP_182489158.1">
    <property type="nucleotide sequence ID" value="NZ_BAAAOV010000003.1"/>
</dbReference>
<evidence type="ECO:0000256" key="9">
    <source>
        <dbReference type="ARBA" id="ARBA00023136"/>
    </source>
</evidence>
<feature type="transmembrane region" description="Helical" evidence="10">
    <location>
        <begin position="383"/>
        <end position="407"/>
    </location>
</feature>
<keyword evidence="5" id="KW-0808">Transferase</keyword>
<keyword evidence="12" id="KW-1185">Reference proteome</keyword>
<feature type="transmembrane region" description="Helical" evidence="10">
    <location>
        <begin position="152"/>
        <end position="173"/>
    </location>
</feature>
<gene>
    <name evidence="11" type="ORF">FHX53_000075</name>
</gene>
<evidence type="ECO:0000313" key="12">
    <source>
        <dbReference type="Proteomes" id="UP000585905"/>
    </source>
</evidence>
<evidence type="ECO:0000256" key="6">
    <source>
        <dbReference type="ARBA" id="ARBA00022692"/>
    </source>
</evidence>
<sequence>MADLGLSSRPVGERLLALPRRPPWWLSILALYAGSRVVSTGVLLHFASRQQANAWTTAQPEYLEFARLWDGTWYWIIAAGGYPDAIPRDEAGLATENAFAFMPVYPFVVRGVMVLTGLPFAPTAVAVSVLAGAVAALLFHRLVRTWLDEREALLATALLCLAPVSPILQVAYAEALHLALLLGALLLVVRRRYAPLAVIVTIMALTRPSGLAFAFGLALLLAWRWCRDHRALEPFPMRERIELAAVTVIAGLAGLAWPGLVALLTGDLTGYIDTELAWRRPYIGPVELVPFTAWWQGAQWWLGDAVGPVVLVVVLAAAAASFALPQMRRMPVALRCWIVAYAVYLLAVFFPQSSTFRLLLPLAPVLGAIGAGALAVRPRWLRAALVMLLLAASVAGQLGWVHIAWWVDGADWTPP</sequence>
<keyword evidence="8 10" id="KW-1133">Transmembrane helix</keyword>
<dbReference type="Proteomes" id="UP000585905">
    <property type="component" value="Unassembled WGS sequence"/>
</dbReference>
<evidence type="ECO:0000256" key="7">
    <source>
        <dbReference type="ARBA" id="ARBA00022824"/>
    </source>
</evidence>
<dbReference type="GO" id="GO:0031501">
    <property type="term" value="C:mannosyltransferase complex"/>
    <property type="evidence" value="ECO:0007669"/>
    <property type="project" value="TreeGrafter"/>
</dbReference>
<accession>A0A839E2C5</accession>
<evidence type="ECO:0000256" key="5">
    <source>
        <dbReference type="ARBA" id="ARBA00022679"/>
    </source>
</evidence>
<feature type="transmembrane region" description="Helical" evidence="10">
    <location>
        <begin position="332"/>
        <end position="350"/>
    </location>
</feature>
<evidence type="ECO:0000256" key="1">
    <source>
        <dbReference type="ARBA" id="ARBA00004477"/>
    </source>
</evidence>
<evidence type="ECO:0000256" key="8">
    <source>
        <dbReference type="ARBA" id="ARBA00022989"/>
    </source>
</evidence>
<dbReference type="GO" id="GO:0000009">
    <property type="term" value="F:alpha-1,6-mannosyltransferase activity"/>
    <property type="evidence" value="ECO:0007669"/>
    <property type="project" value="InterPro"/>
</dbReference>
<evidence type="ECO:0000256" key="2">
    <source>
        <dbReference type="ARBA" id="ARBA00004687"/>
    </source>
</evidence>
<evidence type="ECO:0008006" key="13">
    <source>
        <dbReference type="Google" id="ProtNLM"/>
    </source>
</evidence>
<proteinExistence type="predicted"/>
<feature type="transmembrane region" description="Helical" evidence="10">
    <location>
        <begin position="243"/>
        <end position="264"/>
    </location>
</feature>
<dbReference type="GO" id="GO:0016020">
    <property type="term" value="C:membrane"/>
    <property type="evidence" value="ECO:0007669"/>
    <property type="project" value="GOC"/>
</dbReference>
<feature type="transmembrane region" description="Helical" evidence="10">
    <location>
        <begin position="120"/>
        <end position="140"/>
    </location>
</feature>
<dbReference type="PANTHER" id="PTHR12468:SF2">
    <property type="entry name" value="GPI MANNOSYLTRANSFERASE 2"/>
    <property type="match status" value="1"/>
</dbReference>
<name>A0A839E2C5_9MICO</name>
<evidence type="ECO:0000313" key="11">
    <source>
        <dbReference type="EMBL" id="MBA8846511.1"/>
    </source>
</evidence>
<comment type="caution">
    <text evidence="11">The sequence shown here is derived from an EMBL/GenBank/DDBJ whole genome shotgun (WGS) entry which is preliminary data.</text>
</comment>
<evidence type="ECO:0000256" key="4">
    <source>
        <dbReference type="ARBA" id="ARBA00022676"/>
    </source>
</evidence>
<dbReference type="InterPro" id="IPR007315">
    <property type="entry name" value="PIG-V/Gpi18"/>
</dbReference>
<keyword evidence="9 10" id="KW-0472">Membrane</keyword>
<reference evidence="11 12" key="1">
    <citation type="submission" date="2020-07" db="EMBL/GenBank/DDBJ databases">
        <title>Sequencing the genomes of 1000 actinobacteria strains.</title>
        <authorList>
            <person name="Klenk H.-P."/>
        </authorList>
    </citation>
    <scope>NUCLEOTIDE SEQUENCE [LARGE SCALE GENOMIC DNA]</scope>
    <source>
        <strain evidence="11 12">DSM 19663</strain>
    </source>
</reference>
<comment type="subcellular location">
    <subcellularLocation>
        <location evidence="1">Endoplasmic reticulum membrane</location>
        <topology evidence="1">Multi-pass membrane protein</topology>
    </subcellularLocation>
</comment>
<dbReference type="GO" id="GO:0004376">
    <property type="term" value="F:GPI mannosyltransferase activity"/>
    <property type="evidence" value="ECO:0007669"/>
    <property type="project" value="InterPro"/>
</dbReference>
<keyword evidence="6 10" id="KW-0812">Transmembrane</keyword>
<dbReference type="EMBL" id="JACGWX010000001">
    <property type="protein sequence ID" value="MBA8846511.1"/>
    <property type="molecule type" value="Genomic_DNA"/>
</dbReference>
<evidence type="ECO:0000256" key="3">
    <source>
        <dbReference type="ARBA" id="ARBA00022502"/>
    </source>
</evidence>
<keyword evidence="3" id="KW-0337">GPI-anchor biosynthesis</keyword>
<evidence type="ECO:0000256" key="10">
    <source>
        <dbReference type="SAM" id="Phobius"/>
    </source>
</evidence>
<dbReference type="PANTHER" id="PTHR12468">
    <property type="entry name" value="GPI MANNOSYLTRANSFERASE 2"/>
    <property type="match status" value="1"/>
</dbReference>
<protein>
    <recommendedName>
        <fullName evidence="13">Mannosyltransferase (PIG-V)</fullName>
    </recommendedName>
</protein>
<dbReference type="AlphaFoldDB" id="A0A839E2C5"/>
<keyword evidence="4" id="KW-0328">Glycosyltransferase</keyword>
<feature type="transmembrane region" description="Helical" evidence="10">
    <location>
        <begin position="356"/>
        <end position="376"/>
    </location>
</feature>
<feature type="transmembrane region" description="Helical" evidence="10">
    <location>
        <begin position="305"/>
        <end position="325"/>
    </location>
</feature>
<dbReference type="UniPathway" id="UPA00196"/>
<organism evidence="11 12">
    <name type="scientific">Microcella alkalica</name>
    <dbReference type="NCBI Taxonomy" id="355930"/>
    <lineage>
        <taxon>Bacteria</taxon>
        <taxon>Bacillati</taxon>
        <taxon>Actinomycetota</taxon>
        <taxon>Actinomycetes</taxon>
        <taxon>Micrococcales</taxon>
        <taxon>Microbacteriaceae</taxon>
        <taxon>Microcella</taxon>
    </lineage>
</organism>
<feature type="transmembrane region" description="Helical" evidence="10">
    <location>
        <begin position="193"/>
        <end position="222"/>
    </location>
</feature>
<keyword evidence="7" id="KW-0256">Endoplasmic reticulum</keyword>
<comment type="pathway">
    <text evidence="2">Glycolipid biosynthesis; glycosylphosphatidylinositol-anchor biosynthesis.</text>
</comment>
<dbReference type="GO" id="GO:0006506">
    <property type="term" value="P:GPI anchor biosynthetic process"/>
    <property type="evidence" value="ECO:0007669"/>
    <property type="project" value="UniProtKB-UniPathway"/>
</dbReference>